<accession>A0A9P5JX07</accession>
<organism evidence="1 2">
    <name type="scientific">Russula ochroleuca</name>
    <dbReference type="NCBI Taxonomy" id="152965"/>
    <lineage>
        <taxon>Eukaryota</taxon>
        <taxon>Fungi</taxon>
        <taxon>Dikarya</taxon>
        <taxon>Basidiomycota</taxon>
        <taxon>Agaricomycotina</taxon>
        <taxon>Agaricomycetes</taxon>
        <taxon>Russulales</taxon>
        <taxon>Russulaceae</taxon>
        <taxon>Russula</taxon>
    </lineage>
</organism>
<dbReference type="Proteomes" id="UP000759537">
    <property type="component" value="Unassembled WGS sequence"/>
</dbReference>
<reference evidence="1" key="2">
    <citation type="journal article" date="2020" name="Nat. Commun.">
        <title>Large-scale genome sequencing of mycorrhizal fungi provides insights into the early evolution of symbiotic traits.</title>
        <authorList>
            <person name="Miyauchi S."/>
            <person name="Kiss E."/>
            <person name="Kuo A."/>
            <person name="Drula E."/>
            <person name="Kohler A."/>
            <person name="Sanchez-Garcia M."/>
            <person name="Morin E."/>
            <person name="Andreopoulos B."/>
            <person name="Barry K.W."/>
            <person name="Bonito G."/>
            <person name="Buee M."/>
            <person name="Carver A."/>
            <person name="Chen C."/>
            <person name="Cichocki N."/>
            <person name="Clum A."/>
            <person name="Culley D."/>
            <person name="Crous P.W."/>
            <person name="Fauchery L."/>
            <person name="Girlanda M."/>
            <person name="Hayes R.D."/>
            <person name="Keri Z."/>
            <person name="LaButti K."/>
            <person name="Lipzen A."/>
            <person name="Lombard V."/>
            <person name="Magnuson J."/>
            <person name="Maillard F."/>
            <person name="Murat C."/>
            <person name="Nolan M."/>
            <person name="Ohm R.A."/>
            <person name="Pangilinan J."/>
            <person name="Pereira M.F."/>
            <person name="Perotto S."/>
            <person name="Peter M."/>
            <person name="Pfister S."/>
            <person name="Riley R."/>
            <person name="Sitrit Y."/>
            <person name="Stielow J.B."/>
            <person name="Szollosi G."/>
            <person name="Zifcakova L."/>
            <person name="Stursova M."/>
            <person name="Spatafora J.W."/>
            <person name="Tedersoo L."/>
            <person name="Vaario L.M."/>
            <person name="Yamada A."/>
            <person name="Yan M."/>
            <person name="Wang P."/>
            <person name="Xu J."/>
            <person name="Bruns T."/>
            <person name="Baldrian P."/>
            <person name="Vilgalys R."/>
            <person name="Dunand C."/>
            <person name="Henrissat B."/>
            <person name="Grigoriev I.V."/>
            <person name="Hibbett D."/>
            <person name="Nagy L.G."/>
            <person name="Martin F.M."/>
        </authorList>
    </citation>
    <scope>NUCLEOTIDE SEQUENCE</scope>
    <source>
        <strain evidence="1">Prilba</strain>
    </source>
</reference>
<proteinExistence type="predicted"/>
<evidence type="ECO:0000313" key="2">
    <source>
        <dbReference type="Proteomes" id="UP000759537"/>
    </source>
</evidence>
<reference evidence="1" key="1">
    <citation type="submission" date="2019-10" db="EMBL/GenBank/DDBJ databases">
        <authorList>
            <consortium name="DOE Joint Genome Institute"/>
            <person name="Kuo A."/>
            <person name="Miyauchi S."/>
            <person name="Kiss E."/>
            <person name="Drula E."/>
            <person name="Kohler A."/>
            <person name="Sanchez-Garcia M."/>
            <person name="Andreopoulos B."/>
            <person name="Barry K.W."/>
            <person name="Bonito G."/>
            <person name="Buee M."/>
            <person name="Carver A."/>
            <person name="Chen C."/>
            <person name="Cichocki N."/>
            <person name="Clum A."/>
            <person name="Culley D."/>
            <person name="Crous P.W."/>
            <person name="Fauchery L."/>
            <person name="Girlanda M."/>
            <person name="Hayes R."/>
            <person name="Keri Z."/>
            <person name="LaButti K."/>
            <person name="Lipzen A."/>
            <person name="Lombard V."/>
            <person name="Magnuson J."/>
            <person name="Maillard F."/>
            <person name="Morin E."/>
            <person name="Murat C."/>
            <person name="Nolan M."/>
            <person name="Ohm R."/>
            <person name="Pangilinan J."/>
            <person name="Pereira M."/>
            <person name="Perotto S."/>
            <person name="Peter M."/>
            <person name="Riley R."/>
            <person name="Sitrit Y."/>
            <person name="Stielow B."/>
            <person name="Szollosi G."/>
            <person name="Zifcakova L."/>
            <person name="Stursova M."/>
            <person name="Spatafora J.W."/>
            <person name="Tedersoo L."/>
            <person name="Vaario L.-M."/>
            <person name="Yamada A."/>
            <person name="Yan M."/>
            <person name="Wang P."/>
            <person name="Xu J."/>
            <person name="Bruns T."/>
            <person name="Baldrian P."/>
            <person name="Vilgalys R."/>
            <person name="Henrissat B."/>
            <person name="Grigoriev I.V."/>
            <person name="Hibbett D."/>
            <person name="Nagy L.G."/>
            <person name="Martin F.M."/>
        </authorList>
    </citation>
    <scope>NUCLEOTIDE SEQUENCE</scope>
    <source>
        <strain evidence="1">Prilba</strain>
    </source>
</reference>
<evidence type="ECO:0000313" key="1">
    <source>
        <dbReference type="EMBL" id="KAF8469316.1"/>
    </source>
</evidence>
<feature type="non-terminal residue" evidence="1">
    <location>
        <position position="1"/>
    </location>
</feature>
<comment type="caution">
    <text evidence="1">The sequence shown here is derived from an EMBL/GenBank/DDBJ whole genome shotgun (WGS) entry which is preliminary data.</text>
</comment>
<dbReference type="EMBL" id="WHVB01000029">
    <property type="protein sequence ID" value="KAF8469316.1"/>
    <property type="molecule type" value="Genomic_DNA"/>
</dbReference>
<dbReference type="OrthoDB" id="5362978at2759"/>
<dbReference type="AlphaFoldDB" id="A0A9P5JX07"/>
<sequence>SDESLSFPLYDKILNYWFPPTEGYDVCPQWSIPGYKNNVDYSISFVIEHQQQPLLLIEVHPPVDFRSDPSRNCAIGRVIVDLDTIGPNNWHTDRLYAISAIGKKWRACYTLKGEGSKGGRFVKGVADVNSLKSGKPACWNPDITSDASWEALQSIVETIKGYVAESGKYFLYLYLLYGFSRRTGRYVILSSDSDSLLSSSFGF</sequence>
<name>A0A9P5JX07_9AGAM</name>
<protein>
    <submittedName>
        <fullName evidence="1">Uncharacterized protein</fullName>
    </submittedName>
</protein>
<gene>
    <name evidence="1" type="ORF">DFH94DRAFT_638237</name>
</gene>
<keyword evidence="2" id="KW-1185">Reference proteome</keyword>